<reference evidence="3" key="1">
    <citation type="submission" date="2016-06" db="EMBL/GenBank/DDBJ databases">
        <authorList>
            <person name="Varghese N."/>
            <person name="Submissions Spin"/>
        </authorList>
    </citation>
    <scope>NUCLEOTIDE SEQUENCE [LARGE SCALE GENOMIC DNA]</scope>
    <source>
        <strain evidence="3">DSM 45647</strain>
    </source>
</reference>
<name>A0A1C5GLT3_9ACTN</name>
<protein>
    <submittedName>
        <fullName evidence="2">Uncharacterized protein</fullName>
    </submittedName>
</protein>
<sequence length="105" mass="11297">MELTVEVQPPDSPGALSTRHVADESRVDDLATAIALISRKLADQLDAGADSGQVWMLDGLEATFQLDLLPDAGVLLVRDDERHAVSVKCTYKRVPGSSEEPRTAP</sequence>
<dbReference type="Proteomes" id="UP000199360">
    <property type="component" value="Unassembled WGS sequence"/>
</dbReference>
<evidence type="ECO:0000313" key="3">
    <source>
        <dbReference type="Proteomes" id="UP000199360"/>
    </source>
</evidence>
<dbReference type="AlphaFoldDB" id="A0A1C5GLT3"/>
<keyword evidence="3" id="KW-1185">Reference proteome</keyword>
<dbReference type="RefSeq" id="WP_091055797.1">
    <property type="nucleotide sequence ID" value="NZ_FMDM01000001.1"/>
</dbReference>
<dbReference type="OrthoDB" id="9924842at2"/>
<organism evidence="2 3">
    <name type="scientific">Micromonospora humi</name>
    <dbReference type="NCBI Taxonomy" id="745366"/>
    <lineage>
        <taxon>Bacteria</taxon>
        <taxon>Bacillati</taxon>
        <taxon>Actinomycetota</taxon>
        <taxon>Actinomycetes</taxon>
        <taxon>Micromonosporales</taxon>
        <taxon>Micromonosporaceae</taxon>
        <taxon>Micromonospora</taxon>
    </lineage>
</organism>
<dbReference type="EMBL" id="FMDM01000001">
    <property type="protein sequence ID" value="SCG34735.1"/>
    <property type="molecule type" value="Genomic_DNA"/>
</dbReference>
<gene>
    <name evidence="2" type="ORF">GA0070213_101271</name>
</gene>
<evidence type="ECO:0000256" key="1">
    <source>
        <dbReference type="SAM" id="MobiDB-lite"/>
    </source>
</evidence>
<accession>A0A1C5GLT3</accession>
<evidence type="ECO:0000313" key="2">
    <source>
        <dbReference type="EMBL" id="SCG34735.1"/>
    </source>
</evidence>
<dbReference type="STRING" id="745366.GA0070213_101271"/>
<feature type="region of interest" description="Disordered" evidence="1">
    <location>
        <begin position="1"/>
        <end position="21"/>
    </location>
</feature>
<proteinExistence type="predicted"/>